<comment type="caution">
    <text evidence="4">The sequence shown here is derived from an EMBL/GenBank/DDBJ whole genome shotgun (WGS) entry which is preliminary data.</text>
</comment>
<dbReference type="InterPro" id="IPR040607">
    <property type="entry name" value="ALP_N"/>
</dbReference>
<evidence type="ECO:0000313" key="4">
    <source>
        <dbReference type="EMBL" id="KXA01333.1"/>
    </source>
</evidence>
<dbReference type="PATRIC" id="fig|1502.174.peg.3451"/>
<proteinExistence type="predicted"/>
<feature type="domain" description="Actin-like protein N-terminal" evidence="2">
    <location>
        <begin position="10"/>
        <end position="183"/>
    </location>
</feature>
<dbReference type="InterPro" id="IPR043129">
    <property type="entry name" value="ATPase_NBD"/>
</dbReference>
<keyword evidence="1" id="KW-0175">Coiled coil</keyword>
<sequence length="381" mass="43260">MCIYFKVANDNGNSEHDIIINDVLISQPNVYSKVRRLPNLDEVNKKYVIENIEDNLIVTCEDPSGIYYIGNYALSSGQKIRNVEVGIDNNKIESDVILINTLAQIAGQAVKVYSLKNKSFKEIIKVKVDMTTALPISSYSSKNAKLFSEKFTNKNHLITVHIGNEIARVEIEFEFVMVIPEGVTSSFLFTQVDDILKKYNFKKQFFKDAKVLHVAIGEGTVEYPITKGIEFNPNFIKGSNNGVGHAIDMALDEFKETKGLIKFSRQDYSEVLKNKKHKYNELAEDIIEQYIEEQAEEIFHNATKEIQKANNDIDVVCVYGGGSILMRSALEDKFKKFCDRADIKLLYFDKEDCITLEALGLNVLVNSKLFNTLKQNSMVKN</sequence>
<dbReference type="EMBL" id="LRPU01000268">
    <property type="protein sequence ID" value="KXA01333.1"/>
    <property type="molecule type" value="Genomic_DNA"/>
</dbReference>
<feature type="coiled-coil region" evidence="1">
    <location>
        <begin position="265"/>
        <end position="312"/>
    </location>
</feature>
<reference evidence="4 5" key="1">
    <citation type="submission" date="2016-01" db="EMBL/GenBank/DDBJ databases">
        <authorList>
            <person name="Oliw E.H."/>
        </authorList>
    </citation>
    <scope>NUCLEOTIDE SEQUENCE [LARGE SCALE GENOMIC DNA]</scope>
    <source>
        <strain evidence="4 5">MJR7757A</strain>
    </source>
</reference>
<dbReference type="Pfam" id="PF21522">
    <property type="entry name" value="MreB-like_C"/>
    <property type="match status" value="1"/>
</dbReference>
<dbReference type="Pfam" id="PF17989">
    <property type="entry name" value="ALP_N"/>
    <property type="match status" value="1"/>
</dbReference>
<accession>A0A133MBB5</accession>
<dbReference type="SUPFAM" id="SSF53067">
    <property type="entry name" value="Actin-like ATPase domain"/>
    <property type="match status" value="1"/>
</dbReference>
<dbReference type="Proteomes" id="UP000070646">
    <property type="component" value="Unassembled WGS sequence"/>
</dbReference>
<protein>
    <submittedName>
        <fullName evidence="4">Uncharacterized protein</fullName>
    </submittedName>
</protein>
<name>A0A133MBB5_CLOPF</name>
<dbReference type="AlphaFoldDB" id="A0A133MBB5"/>
<dbReference type="CDD" id="cd24023">
    <property type="entry name" value="ASKHA_NBD_ParM_Alp7A-like"/>
    <property type="match status" value="1"/>
</dbReference>
<feature type="domain" description="Actin homologue MreB-like C-terminal" evidence="3">
    <location>
        <begin position="215"/>
        <end position="331"/>
    </location>
</feature>
<dbReference type="RefSeq" id="WP_060797110.1">
    <property type="nucleotide sequence ID" value="NZ_KQ956371.1"/>
</dbReference>
<evidence type="ECO:0000259" key="3">
    <source>
        <dbReference type="Pfam" id="PF21522"/>
    </source>
</evidence>
<dbReference type="InterPro" id="IPR049067">
    <property type="entry name" value="MreB-like_C"/>
</dbReference>
<evidence type="ECO:0000259" key="2">
    <source>
        <dbReference type="Pfam" id="PF17989"/>
    </source>
</evidence>
<evidence type="ECO:0000313" key="5">
    <source>
        <dbReference type="Proteomes" id="UP000070646"/>
    </source>
</evidence>
<gene>
    <name evidence="4" type="ORF">HMPREF3222_03412</name>
</gene>
<dbReference type="Gene3D" id="3.30.420.40">
    <property type="match status" value="1"/>
</dbReference>
<organism evidence="4 5">
    <name type="scientific">Clostridium perfringens</name>
    <dbReference type="NCBI Taxonomy" id="1502"/>
    <lineage>
        <taxon>Bacteria</taxon>
        <taxon>Bacillati</taxon>
        <taxon>Bacillota</taxon>
        <taxon>Clostridia</taxon>
        <taxon>Eubacteriales</taxon>
        <taxon>Clostridiaceae</taxon>
        <taxon>Clostridium</taxon>
    </lineage>
</organism>
<evidence type="ECO:0000256" key="1">
    <source>
        <dbReference type="SAM" id="Coils"/>
    </source>
</evidence>